<evidence type="ECO:0000256" key="5">
    <source>
        <dbReference type="SAM" id="MobiDB-lite"/>
    </source>
</evidence>
<evidence type="ECO:0000256" key="3">
    <source>
        <dbReference type="ARBA" id="ARBA00022843"/>
    </source>
</evidence>
<dbReference type="PANTHER" id="PTHR46963:SF2">
    <property type="match status" value="1"/>
</dbReference>
<proteinExistence type="predicted"/>
<protein>
    <recommendedName>
        <fullName evidence="6">ZMYM2-like/QRICH1 C-terminal domain-containing protein</fullName>
    </recommendedName>
</protein>
<keyword evidence="2" id="KW-0597">Phosphoprotein</keyword>
<dbReference type="Gene3D" id="1.10.443.10">
    <property type="entry name" value="Intergrase catalytic core"/>
    <property type="match status" value="1"/>
</dbReference>
<keyword evidence="4" id="KW-0233">DNA recombination</keyword>
<evidence type="ECO:0000313" key="8">
    <source>
        <dbReference type="Proteomes" id="UP000683360"/>
    </source>
</evidence>
<dbReference type="PANTHER" id="PTHR46963">
    <property type="entry name" value="SIMILAR TO RIKEN CDNA E130308A19"/>
    <property type="match status" value="1"/>
</dbReference>
<evidence type="ECO:0000313" key="7">
    <source>
        <dbReference type="EMBL" id="CAG2245687.1"/>
    </source>
</evidence>
<dbReference type="AlphaFoldDB" id="A0A8S3UWX6"/>
<name>A0A8S3UWX6_MYTED</name>
<reference evidence="7" key="1">
    <citation type="submission" date="2021-03" db="EMBL/GenBank/DDBJ databases">
        <authorList>
            <person name="Bekaert M."/>
        </authorList>
    </citation>
    <scope>NUCLEOTIDE SEQUENCE</scope>
</reference>
<evidence type="ECO:0000259" key="6">
    <source>
        <dbReference type="Pfam" id="PF12012"/>
    </source>
</evidence>
<feature type="domain" description="ZMYM2-like/QRICH1 C-terminal" evidence="6">
    <location>
        <begin position="322"/>
        <end position="471"/>
    </location>
</feature>
<dbReference type="SUPFAM" id="SSF56349">
    <property type="entry name" value="DNA breaking-rejoining enzymes"/>
    <property type="match status" value="1"/>
</dbReference>
<keyword evidence="8" id="KW-1185">Reference proteome</keyword>
<dbReference type="InterPro" id="IPR013762">
    <property type="entry name" value="Integrase-like_cat_sf"/>
</dbReference>
<feature type="region of interest" description="Disordered" evidence="5">
    <location>
        <begin position="1"/>
        <end position="29"/>
    </location>
</feature>
<dbReference type="InterPro" id="IPR042838">
    <property type="entry name" value="KIAA1958"/>
</dbReference>
<sequence>MYDSDDSDMQTVTVLPDLPPPPTNTEKSLQPEIPSAINVQKDTTKYIRQFVPIDEEEISGHRNIQSISSYSKLNPSKHKEIASCILCGCDDRIQASQTLVTIDNNVGERNVHQTTTTSERQISVGQGQAAPAGLNYIFGAPIYGGTFNINIQSVPDNKPQQRKHQRQQAIIAKKKHHYEPSDVNTQQLSNNNENLDAMQTTENVAHAENDSVSNTVTYDDSDWLTSIGELRNPEDIPVEAMNLYLARFFIAVRTKDRKEYEPDSLKCIQSSIHRYLNEKSNISILKNKEFAHSRDVLGAKRKALKGKGLGNKKRRADPFTSDEIDSLFNKNLLGISNPEALTNTVWLNNSLHFGMRSRQEHTDMLFGDVTMKATSEGKHYLEYSERMTKTRQGESGNTRSFAPKMFENPGDPRCPVNAFKEFMKRRPVDTLTPDSRMYLSTLHNITPDSTFPPIRALWFSKQPLGKNKLGDLAKTMSLKAGLTGRKVNHSARKTTVTSLLHSNVEATQIMQLTGHRNVQSINQYSSSSLEQQEKMSNILSDISSGNRGSIANKPGNVSNQPSTSTHNIEQLTDDDLTNVDVDAMVACIESYEENSATMATSNSAQPTVIDLAPIMPNSRVCVLPYSKISGNVTINFYGVNDKN</sequence>
<dbReference type="InterPro" id="IPR011010">
    <property type="entry name" value="DNA_brk_join_enz"/>
</dbReference>
<feature type="region of interest" description="Disordered" evidence="5">
    <location>
        <begin position="546"/>
        <end position="565"/>
    </location>
</feature>
<keyword evidence="1" id="KW-1017">Isopeptide bond</keyword>
<evidence type="ECO:0000256" key="4">
    <source>
        <dbReference type="ARBA" id="ARBA00023172"/>
    </source>
</evidence>
<organism evidence="7 8">
    <name type="scientific">Mytilus edulis</name>
    <name type="common">Blue mussel</name>
    <dbReference type="NCBI Taxonomy" id="6550"/>
    <lineage>
        <taxon>Eukaryota</taxon>
        <taxon>Metazoa</taxon>
        <taxon>Spiralia</taxon>
        <taxon>Lophotrochozoa</taxon>
        <taxon>Mollusca</taxon>
        <taxon>Bivalvia</taxon>
        <taxon>Autobranchia</taxon>
        <taxon>Pteriomorphia</taxon>
        <taxon>Mytilida</taxon>
        <taxon>Mytiloidea</taxon>
        <taxon>Mytilidae</taxon>
        <taxon>Mytilinae</taxon>
        <taxon>Mytilus</taxon>
    </lineage>
</organism>
<dbReference type="Pfam" id="PF12012">
    <property type="entry name" value="DUF3504"/>
    <property type="match status" value="1"/>
</dbReference>
<dbReference type="InterPro" id="IPR021893">
    <property type="entry name" value="ZMYM2-like_C"/>
</dbReference>
<evidence type="ECO:0000256" key="1">
    <source>
        <dbReference type="ARBA" id="ARBA00022499"/>
    </source>
</evidence>
<dbReference type="EMBL" id="CAJPWZ010002782">
    <property type="protein sequence ID" value="CAG2245687.1"/>
    <property type="molecule type" value="Genomic_DNA"/>
</dbReference>
<gene>
    <name evidence="7" type="ORF">MEDL_57639</name>
</gene>
<accession>A0A8S3UWX6</accession>
<evidence type="ECO:0000256" key="2">
    <source>
        <dbReference type="ARBA" id="ARBA00022553"/>
    </source>
</evidence>
<feature type="region of interest" description="Disordered" evidence="5">
    <location>
        <begin position="388"/>
        <end position="409"/>
    </location>
</feature>
<comment type="caution">
    <text evidence="7">The sequence shown here is derived from an EMBL/GenBank/DDBJ whole genome shotgun (WGS) entry which is preliminary data.</text>
</comment>
<dbReference type="GO" id="GO:0006310">
    <property type="term" value="P:DNA recombination"/>
    <property type="evidence" value="ECO:0007669"/>
    <property type="project" value="UniProtKB-KW"/>
</dbReference>
<keyword evidence="3" id="KW-0832">Ubl conjugation</keyword>
<dbReference type="Proteomes" id="UP000683360">
    <property type="component" value="Unassembled WGS sequence"/>
</dbReference>
<dbReference type="GO" id="GO:0015074">
    <property type="term" value="P:DNA integration"/>
    <property type="evidence" value="ECO:0007669"/>
    <property type="project" value="InterPro"/>
</dbReference>
<dbReference type="OrthoDB" id="10002548at2759"/>
<dbReference type="GO" id="GO:0003677">
    <property type="term" value="F:DNA binding"/>
    <property type="evidence" value="ECO:0007669"/>
    <property type="project" value="InterPro"/>
</dbReference>